<evidence type="ECO:0000313" key="2">
    <source>
        <dbReference type="Proteomes" id="UP000478052"/>
    </source>
</evidence>
<protein>
    <submittedName>
        <fullName evidence="1">Integrase catalytic domain-containing protein</fullName>
    </submittedName>
</protein>
<accession>A0A6G0YHW6</accession>
<gene>
    <name evidence="1" type="ORF">FWK35_00011462</name>
</gene>
<dbReference type="PANTHER" id="PTHR47331:SF1">
    <property type="entry name" value="GAG-LIKE PROTEIN"/>
    <property type="match status" value="1"/>
</dbReference>
<evidence type="ECO:0000313" key="1">
    <source>
        <dbReference type="EMBL" id="KAF0755997.1"/>
    </source>
</evidence>
<dbReference type="Pfam" id="PF03564">
    <property type="entry name" value="DUF1759"/>
    <property type="match status" value="1"/>
</dbReference>
<comment type="caution">
    <text evidence="1">The sequence shown here is derived from an EMBL/GenBank/DDBJ whole genome shotgun (WGS) entry which is preliminary data.</text>
</comment>
<proteinExistence type="predicted"/>
<sequence length="450" mass="49814">MPPKTKKNETAEQARCEVIYERSRKPEQLSASVKRLDNLFSRFKAEQTVIINSLVIVGRSDEYESVDSPVTDTVEAVVNEIYKIVDRVSEATVAIQPVPIRQSFSALPKIDLPSFDGSILNCLTGSALSVIKSIPLSASNYNVAWAALTDRFENKRLLATAHLDKLFTFKPMVQESVPALTAFLNIFKENVSTLKLLEVTTRITLADFMLFFLGSRGVDKTETRSNKSQKSIAPKLAFTAASNVVHKTKGVSSYSSKSNEAKHCTICNRGEHFLYHCSEFKTYSVPRRREYVRTNKLCFSCLSSTHMVDNCKSKYLCGKCQHCYTLLHFPSKSEPTTTTTQERVSIDGGEGGSVNTKFSGMSASGTTVLLGTVIVRVLDARGKYYIVRVLFDSGSQILAITTDCVACIGLSRRKCESEIVGLSQSPVTQRLRLSSSVHTATLAQIEEYRG</sequence>
<dbReference type="Proteomes" id="UP000478052">
    <property type="component" value="Unassembled WGS sequence"/>
</dbReference>
<dbReference type="PANTHER" id="PTHR47331">
    <property type="entry name" value="PHD-TYPE DOMAIN-CONTAINING PROTEIN"/>
    <property type="match status" value="1"/>
</dbReference>
<reference evidence="1 2" key="1">
    <citation type="submission" date="2019-08" db="EMBL/GenBank/DDBJ databases">
        <title>Whole genome of Aphis craccivora.</title>
        <authorList>
            <person name="Voronova N.V."/>
            <person name="Shulinski R.S."/>
            <person name="Bandarenka Y.V."/>
            <person name="Zhorov D.G."/>
            <person name="Warner D."/>
        </authorList>
    </citation>
    <scope>NUCLEOTIDE SEQUENCE [LARGE SCALE GENOMIC DNA]</scope>
    <source>
        <strain evidence="1">180601</strain>
        <tissue evidence="1">Whole Body</tissue>
    </source>
</reference>
<dbReference type="EMBL" id="VUJU01003964">
    <property type="protein sequence ID" value="KAF0755997.1"/>
    <property type="molecule type" value="Genomic_DNA"/>
</dbReference>
<keyword evidence="2" id="KW-1185">Reference proteome</keyword>
<organism evidence="1 2">
    <name type="scientific">Aphis craccivora</name>
    <name type="common">Cowpea aphid</name>
    <dbReference type="NCBI Taxonomy" id="307492"/>
    <lineage>
        <taxon>Eukaryota</taxon>
        <taxon>Metazoa</taxon>
        <taxon>Ecdysozoa</taxon>
        <taxon>Arthropoda</taxon>
        <taxon>Hexapoda</taxon>
        <taxon>Insecta</taxon>
        <taxon>Pterygota</taxon>
        <taxon>Neoptera</taxon>
        <taxon>Paraneoptera</taxon>
        <taxon>Hemiptera</taxon>
        <taxon>Sternorrhyncha</taxon>
        <taxon>Aphidomorpha</taxon>
        <taxon>Aphidoidea</taxon>
        <taxon>Aphididae</taxon>
        <taxon>Aphidini</taxon>
        <taxon>Aphis</taxon>
        <taxon>Aphis</taxon>
    </lineage>
</organism>
<dbReference type="InterPro" id="IPR005312">
    <property type="entry name" value="DUF1759"/>
</dbReference>
<dbReference type="OrthoDB" id="6612201at2759"/>
<name>A0A6G0YHW6_APHCR</name>
<dbReference type="AlphaFoldDB" id="A0A6G0YHW6"/>